<evidence type="ECO:0000256" key="2">
    <source>
        <dbReference type="ARBA" id="ARBA00022487"/>
    </source>
</evidence>
<dbReference type="GO" id="GO:0030600">
    <property type="term" value="F:feruloyl esterase activity"/>
    <property type="evidence" value="ECO:0007669"/>
    <property type="project" value="UniProtKB-ARBA"/>
</dbReference>
<dbReference type="EMBL" id="ONZQ02000005">
    <property type="protein sequence ID" value="SPO01967.1"/>
    <property type="molecule type" value="Genomic_DNA"/>
</dbReference>
<keyword evidence="3" id="KW-0479">Metal-binding</keyword>
<comment type="similarity">
    <text evidence="1 8">Belongs to the tannase family.</text>
</comment>
<sequence length="539" mass="57662">MSLADLCTPQTFGSLALAGAEILSIDATVVLNHTPTPGPGQPPVETHLDFCNATVSYTHPGQGDSIVVEAWLPAAESWNKRLQAVGGAGYVAGRLPYSYAAMDAAVAGGYVTVTTDAGLGDASDAGPWGLVSEGNVNLYNLQNLASVSLNDQAIIAKSLIRSFYDKAPEYSYWNGCSQGGRQGLMLAQRYPDAYDGIMAGAPTLYWTELVSSIQWPQQVMNVLGWFPRGCEIDALIAAAVAECDLLDGVEDGIIGEIDACLERVDPFRLVGSSIPCEQAGGNDVEISEAAAIVVNATWNGWRSQDGMYSWYGIPPGADVSGNGPTTYGVPGVAATSCEEGTCVAAPNVLGTQWLQLFVEKDSTLDMLSLTHEKFDTLVHASGQMYRSTISTVDPDLSRFRDAGGKMVTFHGLADSLIPPQGTERYYNEVWDLLPDVHDFYRYFEAPGLGHCFGGRSAPPAGLFDQLRAWVENGTAPEQTPARITDLEGDQQDRILCPYPKKGKFNKKCGRAGDAKCWGCVTVGRGGPESPHRHGRMCGP</sequence>
<dbReference type="Pfam" id="PF07519">
    <property type="entry name" value="Tannase"/>
    <property type="match status" value="1"/>
</dbReference>
<keyword evidence="2" id="KW-0719">Serine esterase</keyword>
<reference evidence="9" key="1">
    <citation type="submission" date="2018-03" db="EMBL/GenBank/DDBJ databases">
        <authorList>
            <person name="Guldener U."/>
        </authorList>
    </citation>
    <scope>NUCLEOTIDE SEQUENCE</scope>
</reference>
<dbReference type="InterPro" id="IPR029058">
    <property type="entry name" value="AB_hydrolase_fold"/>
</dbReference>
<keyword evidence="4" id="KW-0732">Signal</keyword>
<dbReference type="Gene3D" id="3.40.50.1820">
    <property type="entry name" value="alpha/beta hydrolase"/>
    <property type="match status" value="1"/>
</dbReference>
<evidence type="ECO:0000256" key="3">
    <source>
        <dbReference type="ARBA" id="ARBA00022723"/>
    </source>
</evidence>
<dbReference type="GO" id="GO:0046872">
    <property type="term" value="F:metal ion binding"/>
    <property type="evidence" value="ECO:0007669"/>
    <property type="project" value="UniProtKB-KW"/>
</dbReference>
<dbReference type="PANTHER" id="PTHR33938:SF13">
    <property type="entry name" value="CARBOXYLIC ESTER HYDROLASE"/>
    <property type="match status" value="1"/>
</dbReference>
<evidence type="ECO:0000256" key="7">
    <source>
        <dbReference type="ARBA" id="ARBA00023157"/>
    </source>
</evidence>
<dbReference type="AlphaFoldDB" id="A0AAE8SVI0"/>
<evidence type="ECO:0000256" key="8">
    <source>
        <dbReference type="RuleBase" id="RU361238"/>
    </source>
</evidence>
<keyword evidence="6" id="KW-0106">Calcium</keyword>
<dbReference type="PANTHER" id="PTHR33938">
    <property type="entry name" value="FERULOYL ESTERASE B-RELATED"/>
    <property type="match status" value="1"/>
</dbReference>
<evidence type="ECO:0000256" key="6">
    <source>
        <dbReference type="ARBA" id="ARBA00022837"/>
    </source>
</evidence>
<evidence type="ECO:0000313" key="9">
    <source>
        <dbReference type="EMBL" id="SPO01967.1"/>
    </source>
</evidence>
<evidence type="ECO:0000256" key="5">
    <source>
        <dbReference type="ARBA" id="ARBA00022801"/>
    </source>
</evidence>
<evidence type="ECO:0000256" key="4">
    <source>
        <dbReference type="ARBA" id="ARBA00022729"/>
    </source>
</evidence>
<gene>
    <name evidence="9" type="ORF">DNG_04640</name>
</gene>
<keyword evidence="7" id="KW-1015">Disulfide bond</keyword>
<name>A0AAE8SVI0_9PEZI</name>
<proteinExistence type="inferred from homology"/>
<protein>
    <recommendedName>
        <fullName evidence="8">Carboxylic ester hydrolase</fullName>
        <ecNumber evidence="8">3.1.1.-</ecNumber>
    </recommendedName>
</protein>
<dbReference type="Proteomes" id="UP001187682">
    <property type="component" value="Unassembled WGS sequence"/>
</dbReference>
<keyword evidence="5 8" id="KW-0378">Hydrolase</keyword>
<keyword evidence="10" id="KW-1185">Reference proteome</keyword>
<dbReference type="EC" id="3.1.1.-" evidence="8"/>
<evidence type="ECO:0000313" key="10">
    <source>
        <dbReference type="Proteomes" id="UP001187682"/>
    </source>
</evidence>
<organism evidence="9 10">
    <name type="scientific">Cephalotrichum gorgonifer</name>
    <dbReference type="NCBI Taxonomy" id="2041049"/>
    <lineage>
        <taxon>Eukaryota</taxon>
        <taxon>Fungi</taxon>
        <taxon>Dikarya</taxon>
        <taxon>Ascomycota</taxon>
        <taxon>Pezizomycotina</taxon>
        <taxon>Sordariomycetes</taxon>
        <taxon>Hypocreomycetidae</taxon>
        <taxon>Microascales</taxon>
        <taxon>Microascaceae</taxon>
        <taxon>Cephalotrichum</taxon>
    </lineage>
</organism>
<accession>A0AAE8SVI0</accession>
<dbReference type="InterPro" id="IPR011118">
    <property type="entry name" value="Tannase/feruloyl_esterase"/>
</dbReference>
<comment type="caution">
    <text evidence="9">The sequence shown here is derived from an EMBL/GenBank/DDBJ whole genome shotgun (WGS) entry which is preliminary data.</text>
</comment>
<evidence type="ECO:0000256" key="1">
    <source>
        <dbReference type="ARBA" id="ARBA00006249"/>
    </source>
</evidence>
<dbReference type="SUPFAM" id="SSF53474">
    <property type="entry name" value="alpha/beta-Hydrolases"/>
    <property type="match status" value="1"/>
</dbReference>